<keyword evidence="3" id="KW-0597">Phosphoprotein</keyword>
<dbReference type="CDD" id="cd19920">
    <property type="entry name" value="REC_PA4781-like"/>
    <property type="match status" value="1"/>
</dbReference>
<dbReference type="PANTHER" id="PTHR45228">
    <property type="entry name" value="CYCLIC DI-GMP PHOSPHODIESTERASE TM_0186-RELATED"/>
    <property type="match status" value="1"/>
</dbReference>
<dbReference type="InterPro" id="IPR037522">
    <property type="entry name" value="HD_GYP_dom"/>
</dbReference>
<evidence type="ECO:0000256" key="2">
    <source>
        <dbReference type="ARBA" id="ARBA00024867"/>
    </source>
</evidence>
<dbReference type="AlphaFoldDB" id="A0A4R2RY73"/>
<dbReference type="GO" id="GO:0000160">
    <property type="term" value="P:phosphorelay signal transduction system"/>
    <property type="evidence" value="ECO:0007669"/>
    <property type="project" value="InterPro"/>
</dbReference>
<evidence type="ECO:0000256" key="3">
    <source>
        <dbReference type="PROSITE-ProRule" id="PRU00169"/>
    </source>
</evidence>
<dbReference type="RefSeq" id="WP_131918121.1">
    <property type="nucleotide sequence ID" value="NZ_JAOQNU010000003.1"/>
</dbReference>
<dbReference type="SMART" id="SM00471">
    <property type="entry name" value="HDc"/>
    <property type="match status" value="1"/>
</dbReference>
<dbReference type="EMBL" id="SLXT01000003">
    <property type="protein sequence ID" value="TCP68533.1"/>
    <property type="molecule type" value="Genomic_DNA"/>
</dbReference>
<dbReference type="SMART" id="SM00448">
    <property type="entry name" value="REC"/>
    <property type="match status" value="1"/>
</dbReference>
<dbReference type="CDD" id="cd00077">
    <property type="entry name" value="HDc"/>
    <property type="match status" value="1"/>
</dbReference>
<feature type="modified residue" description="4-aspartylphosphate" evidence="3">
    <location>
        <position position="55"/>
    </location>
</feature>
<dbReference type="InterPro" id="IPR003607">
    <property type="entry name" value="HD/PDEase_dom"/>
</dbReference>
<dbReference type="OrthoDB" id="9804747at2"/>
<dbReference type="SUPFAM" id="SSF52172">
    <property type="entry name" value="CheY-like"/>
    <property type="match status" value="1"/>
</dbReference>
<gene>
    <name evidence="6" type="ORF">EDD73_103167</name>
</gene>
<dbReference type="InterPro" id="IPR001789">
    <property type="entry name" value="Sig_transdc_resp-reg_receiver"/>
</dbReference>
<dbReference type="Gene3D" id="1.10.3210.10">
    <property type="entry name" value="Hypothetical protein af1432"/>
    <property type="match status" value="1"/>
</dbReference>
<dbReference type="Gene3D" id="3.40.50.2300">
    <property type="match status" value="1"/>
</dbReference>
<comment type="caution">
    <text evidence="6">The sequence shown here is derived from an EMBL/GenBank/DDBJ whole genome shotgun (WGS) entry which is preliminary data.</text>
</comment>
<keyword evidence="7" id="KW-1185">Reference proteome</keyword>
<organism evidence="6 7">
    <name type="scientific">Heliophilum fasciatum</name>
    <dbReference type="NCBI Taxonomy" id="35700"/>
    <lineage>
        <taxon>Bacteria</taxon>
        <taxon>Bacillati</taxon>
        <taxon>Bacillota</taxon>
        <taxon>Clostridia</taxon>
        <taxon>Eubacteriales</taxon>
        <taxon>Heliobacteriaceae</taxon>
        <taxon>Heliophilum</taxon>
    </lineage>
</organism>
<dbReference type="Proteomes" id="UP000294813">
    <property type="component" value="Unassembled WGS sequence"/>
</dbReference>
<evidence type="ECO:0000259" key="5">
    <source>
        <dbReference type="PROSITE" id="PS51832"/>
    </source>
</evidence>
<dbReference type="PROSITE" id="PS51832">
    <property type="entry name" value="HD_GYP"/>
    <property type="match status" value="1"/>
</dbReference>
<sequence length="365" mass="41351">MNEEKPVILVVDDTPDNLMLVSGLLKDLYKVKVATNGEMALAIANAAPPDLILLDVLMPRMNGYETCTRLKENPRLADIPVIFLTALSKVEDEQKGFALGAVDYIIKPISPPTLFARVKTHLMLKQARDFLQDKNAYLEAEVAMRIKEISLIQDVSLFALASLAETRDNETGQHLRRTQQYVKELALDLRYHERFRDFLTPENIRRLVQSVPLHDIGKVGIPDNILLKPDRLTDAEFELMKAHTTIGRDAIVRSEMLLKQPETFLRFAKEIALSHHERWDGSGYPEGLAGEKIPIAARLMAVADVYDALISKRVYKVPMPHEVAHGIIWEESGKHFDPAIVESFLRLERRFLEIAESFRDSHVAG</sequence>
<comment type="function">
    <text evidence="2">May play the central regulatory role in sporulation. It may be an element of the effector pathway responsible for the activation of sporulation genes in response to nutritional stress. Spo0A may act in concert with spo0H (a sigma factor) to control the expression of some genes that are critical to the sporulation process.</text>
</comment>
<dbReference type="PROSITE" id="PS50110">
    <property type="entry name" value="RESPONSE_REGULATORY"/>
    <property type="match status" value="1"/>
</dbReference>
<dbReference type="PANTHER" id="PTHR45228:SF5">
    <property type="entry name" value="CYCLIC DI-GMP PHOSPHODIESTERASE VC_1348-RELATED"/>
    <property type="match status" value="1"/>
</dbReference>
<dbReference type="Pfam" id="PF00072">
    <property type="entry name" value="Response_reg"/>
    <property type="match status" value="1"/>
</dbReference>
<dbReference type="SUPFAM" id="SSF109604">
    <property type="entry name" value="HD-domain/PDEase-like"/>
    <property type="match status" value="1"/>
</dbReference>
<feature type="domain" description="HD-GYP" evidence="5">
    <location>
        <begin position="149"/>
        <end position="360"/>
    </location>
</feature>
<evidence type="ECO:0000313" key="6">
    <source>
        <dbReference type="EMBL" id="TCP68533.1"/>
    </source>
</evidence>
<protein>
    <recommendedName>
        <fullName evidence="1">Stage 0 sporulation protein A homolog</fullName>
    </recommendedName>
</protein>
<evidence type="ECO:0000259" key="4">
    <source>
        <dbReference type="PROSITE" id="PS50110"/>
    </source>
</evidence>
<name>A0A4R2RY73_9FIRM</name>
<accession>A0A4R2RY73</accession>
<dbReference type="Pfam" id="PF13487">
    <property type="entry name" value="HD_5"/>
    <property type="match status" value="1"/>
</dbReference>
<dbReference type="InterPro" id="IPR052020">
    <property type="entry name" value="Cyclic_di-GMP/3'3'-cGAMP_PDE"/>
</dbReference>
<reference evidence="6 7" key="1">
    <citation type="submission" date="2019-03" db="EMBL/GenBank/DDBJ databases">
        <title>Genomic Encyclopedia of Type Strains, Phase IV (KMG-IV): sequencing the most valuable type-strain genomes for metagenomic binning, comparative biology and taxonomic classification.</title>
        <authorList>
            <person name="Goeker M."/>
        </authorList>
    </citation>
    <scope>NUCLEOTIDE SEQUENCE [LARGE SCALE GENOMIC DNA]</scope>
    <source>
        <strain evidence="6 7">DSM 11170</strain>
    </source>
</reference>
<feature type="domain" description="Response regulatory" evidence="4">
    <location>
        <begin position="7"/>
        <end position="122"/>
    </location>
</feature>
<dbReference type="InterPro" id="IPR011006">
    <property type="entry name" value="CheY-like_superfamily"/>
</dbReference>
<evidence type="ECO:0000313" key="7">
    <source>
        <dbReference type="Proteomes" id="UP000294813"/>
    </source>
</evidence>
<proteinExistence type="predicted"/>
<evidence type="ECO:0000256" key="1">
    <source>
        <dbReference type="ARBA" id="ARBA00018672"/>
    </source>
</evidence>